<dbReference type="PRINTS" id="PR00420">
    <property type="entry name" value="RNGMNOXGNASE"/>
</dbReference>
<dbReference type="Pfam" id="PF01494">
    <property type="entry name" value="FAD_binding_3"/>
    <property type="match status" value="2"/>
</dbReference>
<dbReference type="GO" id="GO:0071949">
    <property type="term" value="F:FAD binding"/>
    <property type="evidence" value="ECO:0007669"/>
    <property type="project" value="InterPro"/>
</dbReference>
<dbReference type="SUPFAM" id="SSF51905">
    <property type="entry name" value="FAD/NAD(P)-binding domain"/>
    <property type="match status" value="1"/>
</dbReference>
<dbReference type="STRING" id="114155.A0A4Q9Q022"/>
<accession>A0A4Q9Q022</accession>
<evidence type="ECO:0000256" key="2">
    <source>
        <dbReference type="ARBA" id="ARBA00022827"/>
    </source>
</evidence>
<keyword evidence="7" id="KW-1185">Reference proteome</keyword>
<dbReference type="PANTHER" id="PTHR46972">
    <property type="entry name" value="MONOOXYGENASE ASQM-RELATED"/>
    <property type="match status" value="1"/>
</dbReference>
<dbReference type="PANTHER" id="PTHR46972:SF1">
    <property type="entry name" value="FAD DEPENDENT OXIDOREDUCTASE DOMAIN-CONTAINING PROTEIN"/>
    <property type="match status" value="1"/>
</dbReference>
<evidence type="ECO:0000313" key="7">
    <source>
        <dbReference type="Proteomes" id="UP000292082"/>
    </source>
</evidence>
<dbReference type="Gene3D" id="3.50.50.60">
    <property type="entry name" value="FAD/NAD(P)-binding domain"/>
    <property type="match status" value="1"/>
</dbReference>
<dbReference type="AlphaFoldDB" id="A0A4Q9Q022"/>
<dbReference type="InterPro" id="IPR002938">
    <property type="entry name" value="FAD-bd"/>
</dbReference>
<keyword evidence="4" id="KW-0503">Monooxygenase</keyword>
<reference evidence="6 7" key="1">
    <citation type="submission" date="2019-01" db="EMBL/GenBank/DDBJ databases">
        <title>Draft genome sequences of three monokaryotic isolates of the white-rot basidiomycete fungus Dichomitus squalens.</title>
        <authorList>
            <consortium name="DOE Joint Genome Institute"/>
            <person name="Lopez S.C."/>
            <person name="Andreopoulos B."/>
            <person name="Pangilinan J."/>
            <person name="Lipzen A."/>
            <person name="Riley R."/>
            <person name="Ahrendt S."/>
            <person name="Ng V."/>
            <person name="Barry K."/>
            <person name="Daum C."/>
            <person name="Grigoriev I.V."/>
            <person name="Hilden K.S."/>
            <person name="Makela M.R."/>
            <person name="de Vries R.P."/>
        </authorList>
    </citation>
    <scope>NUCLEOTIDE SEQUENCE [LARGE SCALE GENOMIC DNA]</scope>
    <source>
        <strain evidence="6 7">CBS 464.89</strain>
    </source>
</reference>
<keyword evidence="1" id="KW-0285">Flavoprotein</keyword>
<dbReference type="InterPro" id="IPR036188">
    <property type="entry name" value="FAD/NAD-bd_sf"/>
</dbReference>
<evidence type="ECO:0000256" key="4">
    <source>
        <dbReference type="ARBA" id="ARBA00023033"/>
    </source>
</evidence>
<name>A0A4Q9Q022_9APHY</name>
<dbReference type="EMBL" id="ML145107">
    <property type="protein sequence ID" value="TBU60186.1"/>
    <property type="molecule type" value="Genomic_DNA"/>
</dbReference>
<evidence type="ECO:0000256" key="1">
    <source>
        <dbReference type="ARBA" id="ARBA00022630"/>
    </source>
</evidence>
<evidence type="ECO:0000313" key="6">
    <source>
        <dbReference type="EMBL" id="TBU60186.1"/>
    </source>
</evidence>
<evidence type="ECO:0000256" key="3">
    <source>
        <dbReference type="ARBA" id="ARBA00023002"/>
    </source>
</evidence>
<protein>
    <submittedName>
        <fullName evidence="6">FAD/NAD(P)-binding domain-containing protein</fullName>
    </submittedName>
</protein>
<keyword evidence="3" id="KW-0560">Oxidoreductase</keyword>
<feature type="domain" description="FAD-binding" evidence="5">
    <location>
        <begin position="9"/>
        <end position="178"/>
    </location>
</feature>
<organism evidence="6 7">
    <name type="scientific">Dichomitus squalens</name>
    <dbReference type="NCBI Taxonomy" id="114155"/>
    <lineage>
        <taxon>Eukaryota</taxon>
        <taxon>Fungi</taxon>
        <taxon>Dikarya</taxon>
        <taxon>Basidiomycota</taxon>
        <taxon>Agaricomycotina</taxon>
        <taxon>Agaricomycetes</taxon>
        <taxon>Polyporales</taxon>
        <taxon>Polyporaceae</taxon>
        <taxon>Dichomitus</taxon>
    </lineage>
</organism>
<dbReference type="Proteomes" id="UP000292082">
    <property type="component" value="Unassembled WGS sequence"/>
</dbReference>
<evidence type="ECO:0000259" key="5">
    <source>
        <dbReference type="Pfam" id="PF01494"/>
    </source>
</evidence>
<dbReference type="GO" id="GO:0004497">
    <property type="term" value="F:monooxygenase activity"/>
    <property type="evidence" value="ECO:0007669"/>
    <property type="project" value="UniProtKB-KW"/>
</dbReference>
<sequence length="400" mass="43428">MTTHTLPRIAIIGGGPGGLILLLTLHRRGIPAILYERETSADSRAHLGGMLDLGYDSGQRALRENGLQEIFSLNSRPEADTFRACDQAGNILASKGADPNENPLDVRPEIDRSVLRKIMLDAVPTDAIQWGHALTSVRSLENGQRELTFANGHIAVVDILVGADGANSRVRPLVSPAVPLYHGITGAEVSISPELTKRPELEDAVELLGDGSLYALGKNQMITSQLNGDGRIRTYLMFRRPADWVLPSDPAEARKILLEEYGSWSPTMRKLIEFCDDDAIYQRSMYHLPTDHKWSHVPGATLVGDAAHLMSPFAGAGVNLAMLDGLELGLVLTDAITSGKSAEKREAAIAAWEEERMKEANRVAVIAKANLEASISSDASVTGIEALSKYLEKAELRRKT</sequence>
<feature type="domain" description="FAD-binding" evidence="5">
    <location>
        <begin position="302"/>
        <end position="360"/>
    </location>
</feature>
<keyword evidence="2" id="KW-0274">FAD</keyword>
<proteinExistence type="predicted"/>
<gene>
    <name evidence="6" type="ORF">BD310DRAFT_351556</name>
</gene>